<dbReference type="Proteomes" id="UP001280581">
    <property type="component" value="Unassembled WGS sequence"/>
</dbReference>
<evidence type="ECO:0000313" key="9">
    <source>
        <dbReference type="EMBL" id="KAK3201507.1"/>
    </source>
</evidence>
<feature type="transmembrane region" description="Helical" evidence="7">
    <location>
        <begin position="52"/>
        <end position="73"/>
    </location>
</feature>
<evidence type="ECO:0000256" key="4">
    <source>
        <dbReference type="ARBA" id="ARBA00023136"/>
    </source>
</evidence>
<proteinExistence type="inferred from homology"/>
<feature type="transmembrane region" description="Helical" evidence="7">
    <location>
        <begin position="232"/>
        <end position="253"/>
    </location>
</feature>
<feature type="transmembrane region" description="Helical" evidence="7">
    <location>
        <begin position="273"/>
        <end position="297"/>
    </location>
</feature>
<evidence type="ECO:0000256" key="5">
    <source>
        <dbReference type="ARBA" id="ARBA00038359"/>
    </source>
</evidence>
<name>A0AAN6LP83_9PLEO</name>
<keyword evidence="3 7" id="KW-1133">Transmembrane helix</keyword>
<comment type="caution">
    <text evidence="9">The sequence shown here is derived from an EMBL/GenBank/DDBJ whole genome shotgun (WGS) entry which is preliminary data.</text>
</comment>
<reference evidence="9 10" key="1">
    <citation type="submission" date="2021-02" db="EMBL/GenBank/DDBJ databases">
        <title>Genome assembly of Pseudopithomyces chartarum.</title>
        <authorList>
            <person name="Jauregui R."/>
            <person name="Singh J."/>
            <person name="Voisey C."/>
        </authorList>
    </citation>
    <scope>NUCLEOTIDE SEQUENCE [LARGE SCALE GENOMIC DNA]</scope>
    <source>
        <strain evidence="9 10">AGR01</strain>
    </source>
</reference>
<dbReference type="EMBL" id="WVTA01000016">
    <property type="protein sequence ID" value="KAK3201507.1"/>
    <property type="molecule type" value="Genomic_DNA"/>
</dbReference>
<dbReference type="AlphaFoldDB" id="A0AAN6LP83"/>
<dbReference type="Pfam" id="PF20684">
    <property type="entry name" value="Fung_rhodopsin"/>
    <property type="match status" value="1"/>
</dbReference>
<protein>
    <recommendedName>
        <fullName evidence="8">Rhodopsin domain-containing protein</fullName>
    </recommendedName>
</protein>
<dbReference type="PANTHER" id="PTHR33048">
    <property type="entry name" value="PTH11-LIKE INTEGRAL MEMBRANE PROTEIN (AFU_ORTHOLOGUE AFUA_5G11245)"/>
    <property type="match status" value="1"/>
</dbReference>
<keyword evidence="4 7" id="KW-0472">Membrane</keyword>
<sequence>MTSRSGDDFPFPYASTGDCYAIGIVLPAVAIVITGLRLYTRRIQHAALGVDDWLIVGGLVSLVAMGICFIYGASTGAMGQPTPAPPPDLTEDEALSYIDPGYEILEKIQFPFQIFMMLAYGCIKMSIVAFYRRLFVTDKKSVFGIVTMVTQVVLVLWTLAFILLIIFPCGTHIWANWGSSGDQLALCPVVFTSEYGLTGSDLILDLYIFALPLPSVWKLHMTFQRKLMVSGILLLGAMAVAASIVRLIVYVKALALLTALADVDEKLVVTLGLYWSLLESGLALIAACLPTLSSLFIKTGGVTTVIRSIRSVFSLRSTGRSVNSDEGQPVYLQRTNNSSGRVDNPTEAKLSGTSYDVERV</sequence>
<gene>
    <name evidence="9" type="ORF">GRF29_185g1170805</name>
</gene>
<keyword evidence="2 7" id="KW-0812">Transmembrane</keyword>
<feature type="transmembrane region" description="Helical" evidence="7">
    <location>
        <begin position="20"/>
        <end position="40"/>
    </location>
</feature>
<comment type="similarity">
    <text evidence="5">Belongs to the SAT4 family.</text>
</comment>
<feature type="transmembrane region" description="Helical" evidence="7">
    <location>
        <begin position="110"/>
        <end position="131"/>
    </location>
</feature>
<keyword evidence="10" id="KW-1185">Reference proteome</keyword>
<feature type="region of interest" description="Disordered" evidence="6">
    <location>
        <begin position="320"/>
        <end position="360"/>
    </location>
</feature>
<accession>A0AAN6LP83</accession>
<dbReference type="InterPro" id="IPR049326">
    <property type="entry name" value="Rhodopsin_dom_fungi"/>
</dbReference>
<evidence type="ECO:0000313" key="10">
    <source>
        <dbReference type="Proteomes" id="UP001280581"/>
    </source>
</evidence>
<feature type="transmembrane region" description="Helical" evidence="7">
    <location>
        <begin position="202"/>
        <end position="220"/>
    </location>
</feature>
<evidence type="ECO:0000256" key="7">
    <source>
        <dbReference type="SAM" id="Phobius"/>
    </source>
</evidence>
<evidence type="ECO:0000256" key="6">
    <source>
        <dbReference type="SAM" id="MobiDB-lite"/>
    </source>
</evidence>
<comment type="subcellular location">
    <subcellularLocation>
        <location evidence="1">Membrane</location>
        <topology evidence="1">Multi-pass membrane protein</topology>
    </subcellularLocation>
</comment>
<dbReference type="GO" id="GO:0016020">
    <property type="term" value="C:membrane"/>
    <property type="evidence" value="ECO:0007669"/>
    <property type="project" value="UniProtKB-SubCell"/>
</dbReference>
<evidence type="ECO:0000256" key="1">
    <source>
        <dbReference type="ARBA" id="ARBA00004141"/>
    </source>
</evidence>
<organism evidence="9 10">
    <name type="scientific">Pseudopithomyces chartarum</name>
    <dbReference type="NCBI Taxonomy" id="1892770"/>
    <lineage>
        <taxon>Eukaryota</taxon>
        <taxon>Fungi</taxon>
        <taxon>Dikarya</taxon>
        <taxon>Ascomycota</taxon>
        <taxon>Pezizomycotina</taxon>
        <taxon>Dothideomycetes</taxon>
        <taxon>Pleosporomycetidae</taxon>
        <taxon>Pleosporales</taxon>
        <taxon>Massarineae</taxon>
        <taxon>Didymosphaeriaceae</taxon>
        <taxon>Pseudopithomyces</taxon>
    </lineage>
</organism>
<feature type="domain" description="Rhodopsin" evidence="8">
    <location>
        <begin position="36"/>
        <end position="296"/>
    </location>
</feature>
<feature type="transmembrane region" description="Helical" evidence="7">
    <location>
        <begin position="143"/>
        <end position="167"/>
    </location>
</feature>
<evidence type="ECO:0000256" key="3">
    <source>
        <dbReference type="ARBA" id="ARBA00022989"/>
    </source>
</evidence>
<dbReference type="InterPro" id="IPR052337">
    <property type="entry name" value="SAT4-like"/>
</dbReference>
<dbReference type="PANTHER" id="PTHR33048:SF157">
    <property type="entry name" value="INTEGRAL MEMBRANE PROTEIN"/>
    <property type="match status" value="1"/>
</dbReference>
<evidence type="ECO:0000259" key="8">
    <source>
        <dbReference type="Pfam" id="PF20684"/>
    </source>
</evidence>
<evidence type="ECO:0000256" key="2">
    <source>
        <dbReference type="ARBA" id="ARBA00022692"/>
    </source>
</evidence>